<dbReference type="GO" id="GO:0005524">
    <property type="term" value="F:ATP binding"/>
    <property type="evidence" value="ECO:0007669"/>
    <property type="project" value="InterPro"/>
</dbReference>
<dbReference type="GO" id="GO:0016887">
    <property type="term" value="F:ATP hydrolysis activity"/>
    <property type="evidence" value="ECO:0007669"/>
    <property type="project" value="InterPro"/>
</dbReference>
<dbReference type="Gene3D" id="3.40.50.300">
    <property type="entry name" value="P-loop containing nucleotide triphosphate hydrolases"/>
    <property type="match status" value="1"/>
</dbReference>
<gene>
    <name evidence="3" type="ORF">NESM_000222100</name>
</gene>
<dbReference type="SMART" id="SM00382">
    <property type="entry name" value="AAA"/>
    <property type="match status" value="1"/>
</dbReference>
<reference evidence="3 4" key="1">
    <citation type="journal article" date="2021" name="MBio">
        <title>A New Model Trypanosomatid, Novymonas esmeraldas: Genomic Perception of Its 'Candidatus Pandoraea novymonadis' Endosymbiont.</title>
        <authorList>
            <person name="Zakharova A."/>
            <person name="Saura A."/>
            <person name="Butenko A."/>
            <person name="Podesvova L."/>
            <person name="Warmusova S."/>
            <person name="Kostygov A.Y."/>
            <person name="Nenarokova A."/>
            <person name="Lukes J."/>
            <person name="Opperdoes F.R."/>
            <person name="Yurchenko V."/>
        </authorList>
    </citation>
    <scope>NUCLEOTIDE SEQUENCE [LARGE SCALE GENOMIC DNA]</scope>
    <source>
        <strain evidence="3 4">E262AT.01</strain>
    </source>
</reference>
<comment type="caution">
    <text evidence="3">The sequence shown here is derived from an EMBL/GenBank/DDBJ whole genome shotgun (WGS) entry which is preliminary data.</text>
</comment>
<evidence type="ECO:0000313" key="4">
    <source>
        <dbReference type="Proteomes" id="UP001430356"/>
    </source>
</evidence>
<dbReference type="Proteomes" id="UP001430356">
    <property type="component" value="Unassembled WGS sequence"/>
</dbReference>
<accession>A0AAW0F784</accession>
<comment type="similarity">
    <text evidence="1">Belongs to the AAA ATPase family. BCS1 subfamily.</text>
</comment>
<dbReference type="SUPFAM" id="SSF52540">
    <property type="entry name" value="P-loop containing nucleoside triphosphate hydrolases"/>
    <property type="match status" value="1"/>
</dbReference>
<proteinExistence type="inferred from homology"/>
<evidence type="ECO:0000256" key="1">
    <source>
        <dbReference type="ARBA" id="ARBA00007448"/>
    </source>
</evidence>
<dbReference type="EMBL" id="JAECZO010000017">
    <property type="protein sequence ID" value="KAK7201577.1"/>
    <property type="molecule type" value="Genomic_DNA"/>
</dbReference>
<evidence type="ECO:0000259" key="2">
    <source>
        <dbReference type="SMART" id="SM00382"/>
    </source>
</evidence>
<dbReference type="InterPro" id="IPR027417">
    <property type="entry name" value="P-loop_NTPase"/>
</dbReference>
<dbReference type="AlphaFoldDB" id="A0AAW0F784"/>
<keyword evidence="4" id="KW-1185">Reference proteome</keyword>
<dbReference type="InterPro" id="IPR003959">
    <property type="entry name" value="ATPase_AAA_core"/>
</dbReference>
<sequence length="688" mass="77008">MAVELFGATASPSSPALQSALEDSRLLTVVRGIEARVDAVAAVVYELLRDYSPLPVELTIVVLVFGLIALRQVAMWYTFDAPVRHEYVYWKMRDRIETCYSTVFLPEHHMASAVLVYLTQKLWRERPLTAAELRNKTFLINLLSLYCKPTEDEEYCDSEDEELSFRRNEKLMVPVKLPIYPCWTPTRHGGVEVCTWMSTVRVKNQYSEAYRSIFLRVRKGDERNAGGASPEVELRLFMEEALRFYFANGYCDQESHALRMYRVTPTPGAILVKSVPLPSGPTFDTVFFPQRDHVKALLQRFTDKKGRYAISGFPHKLGFLLYGPRGTGKRSFVRALAHHTRRHVVRVSLASLTRSDQLFSVFYFEAAKTGSTEEWDMLSSKKVIFLIEDVDTTSDVVCARGADHTARLRRSRGLTTRTAKSEEDWAVVRTTRAAAARPRMQQPISGWGKLLMDLDNKLDEVNLSSLLNVLDGAIEDPERIVVMITDHPERLDPALLRPGRLSTHVRFDYVELDQLLRMCGLFFGAVCRDVRGSLTASGARSSTSRDGGNGGGYVYTRMETHAAASAEQLHEALLATASCDPASSHPPATNAPGSTSAHACHLLWQRQDFATTGRDIEVAEKVILELSAEQASHVRECVAALEREAALEANGAYNFCITPSHVHHMCKNADSLHSFLDALSACIRGVAR</sequence>
<name>A0AAW0F784_9TRYP</name>
<evidence type="ECO:0000313" key="3">
    <source>
        <dbReference type="EMBL" id="KAK7201577.1"/>
    </source>
</evidence>
<dbReference type="InterPro" id="IPR050747">
    <property type="entry name" value="Mitochondrial_chaperone_BCS1"/>
</dbReference>
<dbReference type="InterPro" id="IPR003593">
    <property type="entry name" value="AAA+_ATPase"/>
</dbReference>
<feature type="domain" description="AAA+ ATPase" evidence="2">
    <location>
        <begin position="315"/>
        <end position="511"/>
    </location>
</feature>
<dbReference type="PANTHER" id="PTHR23070">
    <property type="entry name" value="BCS1 AAA-TYPE ATPASE"/>
    <property type="match status" value="1"/>
</dbReference>
<protein>
    <submittedName>
        <fullName evidence="3">A44l protein-like protein</fullName>
    </submittedName>
</protein>
<dbReference type="Pfam" id="PF00004">
    <property type="entry name" value="AAA"/>
    <property type="match status" value="2"/>
</dbReference>
<organism evidence="3 4">
    <name type="scientific">Novymonas esmeraldas</name>
    <dbReference type="NCBI Taxonomy" id="1808958"/>
    <lineage>
        <taxon>Eukaryota</taxon>
        <taxon>Discoba</taxon>
        <taxon>Euglenozoa</taxon>
        <taxon>Kinetoplastea</taxon>
        <taxon>Metakinetoplastina</taxon>
        <taxon>Trypanosomatida</taxon>
        <taxon>Trypanosomatidae</taxon>
        <taxon>Novymonas</taxon>
    </lineage>
</organism>